<evidence type="ECO:0000256" key="12">
    <source>
        <dbReference type="ARBA" id="ARBA00049244"/>
    </source>
</evidence>
<dbReference type="InterPro" id="IPR006133">
    <property type="entry name" value="DNA-dir_DNA_pol_B_exonuc"/>
</dbReference>
<feature type="binding site" evidence="13">
    <location>
        <position position="326"/>
    </location>
    <ligand>
        <name>Mg(2+)</name>
        <dbReference type="ChEBI" id="CHEBI:18420"/>
        <label>2</label>
        <note>catalytic; for 3'-5' exonuclease activity</note>
    </ligand>
</feature>
<gene>
    <name evidence="17" type="ORF">MP1_gp0034</name>
</gene>
<dbReference type="EC" id="2.7.7.7" evidence="2 13"/>
<feature type="region of interest" description="Binding of DNA in B-conformation" evidence="13">
    <location>
        <begin position="706"/>
        <end position="709"/>
    </location>
</feature>
<feature type="binding site" evidence="13">
    <location>
        <position position="624"/>
    </location>
    <ligand>
        <name>Mg(2+)</name>
        <dbReference type="ChEBI" id="CHEBI:18420"/>
        <label>4</label>
        <note>catalytic; for polymerase activity</note>
    </ligand>
</feature>
<feature type="site" description="Optimization of metal coordination by the polymerase active site" evidence="13">
    <location>
        <position position="707"/>
    </location>
</feature>
<evidence type="ECO:0000256" key="5">
    <source>
        <dbReference type="ARBA" id="ARBA00022705"/>
    </source>
</evidence>
<feature type="binding site" evidence="13">
    <location>
        <position position="114"/>
    </location>
    <ligand>
        <name>Mg(2+)</name>
        <dbReference type="ChEBI" id="CHEBI:18420"/>
        <label>1</label>
        <note>catalytic; for 3'-5' exonuclease activity</note>
    </ligand>
</feature>
<dbReference type="InterPro" id="IPR017964">
    <property type="entry name" value="DNA-dir_DNA_pol_B_CS"/>
</dbReference>
<keyword evidence="6 13" id="KW-0540">Nuclease</keyword>
<feature type="region of interest" description="3'-5'exonuclease" evidence="13">
    <location>
        <begin position="103"/>
        <end position="339"/>
    </location>
</feature>
<feature type="binding site" evidence="13">
    <location>
        <position position="116"/>
    </location>
    <ligand>
        <name>Mg(2+)</name>
        <dbReference type="ChEBI" id="CHEBI:18420"/>
        <label>1</label>
        <note>catalytic; for 3'-5' exonuclease activity</note>
    </ligand>
</feature>
<dbReference type="InterPro" id="IPR036397">
    <property type="entry name" value="RNaseH_sf"/>
</dbReference>
<keyword evidence="13" id="KW-0479">Metal-binding</keyword>
<dbReference type="InterPro" id="IPR012337">
    <property type="entry name" value="RNaseH-like_sf"/>
</dbReference>
<organism evidence="17 18">
    <name type="scientific">Morganella phage vB_MmoM_MP1</name>
    <dbReference type="NCBI Taxonomy" id="1852628"/>
    <lineage>
        <taxon>Viruses</taxon>
        <taxon>Duplodnaviria</taxon>
        <taxon>Heunggongvirae</taxon>
        <taxon>Uroviricota</taxon>
        <taxon>Caudoviricetes</taxon>
        <taxon>Pantevenvirales</taxon>
        <taxon>Straboviridae</taxon>
        <taxon>Gualtarvirus</taxon>
        <taxon>Gualtarvirus mp1</taxon>
    </lineage>
</organism>
<comment type="function">
    <text evidence="13">Replicates the viral genomic DNA. This polymerase possesses two enzymatic activities: DNA synthesis (polymerase) and an exonucleolytic activity that degrades single-stranded DNA in the 3'- to 5'-direction for proofreading purpose.</text>
</comment>
<feature type="binding site" evidence="13">
    <location>
        <position position="326"/>
    </location>
    <ligand>
        <name>Mg(2+)</name>
        <dbReference type="ChEBI" id="CHEBI:18420"/>
        <label>1</label>
        <note>catalytic; for 3'-5' exonuclease activity</note>
    </ligand>
</feature>
<feature type="binding site" evidence="13">
    <location>
        <position position="410"/>
    </location>
    <ligand>
        <name>Mg(2+)</name>
        <dbReference type="ChEBI" id="CHEBI:18420"/>
        <label>4</label>
        <note>catalytic; for polymerase activity</note>
    </ligand>
</feature>
<evidence type="ECO:0000256" key="2">
    <source>
        <dbReference type="ARBA" id="ARBA00012417"/>
    </source>
</evidence>
<evidence type="ECO:0000259" key="15">
    <source>
        <dbReference type="Pfam" id="PF00136"/>
    </source>
</evidence>
<keyword evidence="10 13" id="KW-1194">Viral DNA replication</keyword>
<feature type="binding site" evidence="13">
    <location>
        <position position="411"/>
    </location>
    <ligand>
        <name>Mg(2+)</name>
        <dbReference type="ChEBI" id="CHEBI:18420"/>
        <label>4</label>
        <note>catalytic; for polymerase activity</note>
    </ligand>
</feature>
<dbReference type="PANTHER" id="PTHR10322">
    <property type="entry name" value="DNA POLYMERASE CATALYTIC SUBUNIT"/>
    <property type="match status" value="1"/>
</dbReference>
<feature type="region of interest" description="Beta hairpin" evidence="13">
    <location>
        <begin position="247"/>
        <end position="263"/>
    </location>
</feature>
<evidence type="ECO:0000256" key="6">
    <source>
        <dbReference type="ARBA" id="ARBA00022722"/>
    </source>
</evidence>
<evidence type="ECO:0000259" key="16">
    <source>
        <dbReference type="Pfam" id="PF03104"/>
    </source>
</evidence>
<evidence type="ECO:0000313" key="18">
    <source>
        <dbReference type="Proteomes" id="UP000203816"/>
    </source>
</evidence>
<protein>
    <recommendedName>
        <fullName evidence="2 13">DNA-directed DNA polymerase</fullName>
        <ecNumber evidence="2 13">2.7.7.7</ecNumber>
        <ecNumber evidence="13">3.1.11.-</ecNumber>
    </recommendedName>
</protein>
<keyword evidence="5 13" id="KW-0235">DNA replication</keyword>
<keyword evidence="13" id="KW-0511">Multifunctional enzyme</keyword>
<evidence type="ECO:0000256" key="14">
    <source>
        <dbReference type="RuleBase" id="RU000442"/>
    </source>
</evidence>
<proteinExistence type="inferred from homology"/>
<dbReference type="Pfam" id="PF03104">
    <property type="entry name" value="DNA_pol_B_exo1"/>
    <property type="match status" value="1"/>
</dbReference>
<feature type="binding site" evidence="13">
    <location>
        <position position="624"/>
    </location>
    <ligand>
        <name>Mg(2+)</name>
        <dbReference type="ChEBI" id="CHEBI:18420"/>
        <label>3</label>
        <note>catalytic; for polymerase activity</note>
    </ligand>
</feature>
<keyword evidence="4 13" id="KW-0548">Nucleotidyltransferase</keyword>
<dbReference type="EMBL" id="KX078569">
    <property type="protein sequence ID" value="ANM46398.1"/>
    <property type="molecule type" value="Genomic_DNA"/>
</dbReference>
<feature type="region of interest" description="Polymerase" evidence="13">
    <location>
        <begin position="379"/>
        <end position="905"/>
    </location>
</feature>
<evidence type="ECO:0000256" key="4">
    <source>
        <dbReference type="ARBA" id="ARBA00022695"/>
    </source>
</evidence>
<dbReference type="GO" id="GO:0039686">
    <property type="term" value="P:bidirectional double-stranded viral DNA replication"/>
    <property type="evidence" value="ECO:0007669"/>
    <property type="project" value="UniProtKB-UniRule"/>
</dbReference>
<feature type="region of interest" description="Interaction with the polymerase clamp" evidence="13">
    <location>
        <begin position="899"/>
        <end position="905"/>
    </location>
</feature>
<dbReference type="HAMAP" id="MF_04100">
    <property type="entry name" value="DPOL_T4"/>
    <property type="match status" value="1"/>
</dbReference>
<dbReference type="GO" id="GO:0046872">
    <property type="term" value="F:metal ion binding"/>
    <property type="evidence" value="ECO:0007669"/>
    <property type="project" value="UniProtKB-KW"/>
</dbReference>
<feature type="binding site" evidence="13">
    <location>
        <position position="221"/>
    </location>
    <ligand>
        <name>Mg(2+)</name>
        <dbReference type="ChEBI" id="CHEBI:18420"/>
        <label>2</label>
        <note>catalytic; for 3'-5' exonuclease activity</note>
    </ligand>
</feature>
<dbReference type="Gene3D" id="1.20.1280.300">
    <property type="match status" value="1"/>
</dbReference>
<dbReference type="InterPro" id="IPR006172">
    <property type="entry name" value="DNA-dir_DNA_pol_B"/>
</dbReference>
<dbReference type="SUPFAM" id="SSF53098">
    <property type="entry name" value="Ribonuclease H-like"/>
    <property type="match status" value="1"/>
</dbReference>
<evidence type="ECO:0000256" key="3">
    <source>
        <dbReference type="ARBA" id="ARBA00022679"/>
    </source>
</evidence>
<comment type="domain">
    <text evidence="13">The N-terminus contains the 3'-5' exonuclease activity. The C-terminus contains the polymerase activity and is involved in binding to the polymerase clamp protein. A beta hairpin structure is necessary for the proofreading function of the polymerase.</text>
</comment>
<dbReference type="InterPro" id="IPR023211">
    <property type="entry name" value="DNA_pol_palm_dom_sf"/>
</dbReference>
<comment type="catalytic activity">
    <reaction evidence="12 13 14">
        <text>DNA(n) + a 2'-deoxyribonucleoside 5'-triphosphate = DNA(n+1) + diphosphate</text>
        <dbReference type="Rhea" id="RHEA:22508"/>
        <dbReference type="Rhea" id="RHEA-COMP:17339"/>
        <dbReference type="Rhea" id="RHEA-COMP:17340"/>
        <dbReference type="ChEBI" id="CHEBI:33019"/>
        <dbReference type="ChEBI" id="CHEBI:61560"/>
        <dbReference type="ChEBI" id="CHEBI:173112"/>
        <dbReference type="EC" id="2.7.7.7"/>
    </reaction>
</comment>
<dbReference type="Gene3D" id="3.40.1820.10">
    <property type="entry name" value="DnaQ-like 3'-5' exonuclease"/>
    <property type="match status" value="1"/>
</dbReference>
<feature type="binding site" evidence="13">
    <location>
        <position position="561"/>
    </location>
    <ligand>
        <name>substrate</name>
    </ligand>
</feature>
<dbReference type="SUPFAM" id="SSF56672">
    <property type="entry name" value="DNA/RNA polymerases"/>
    <property type="match status" value="1"/>
</dbReference>
<dbReference type="PROSITE" id="PS00116">
    <property type="entry name" value="DNA_POLYMERASE_B"/>
    <property type="match status" value="1"/>
</dbReference>
<dbReference type="PANTHER" id="PTHR10322:SF23">
    <property type="entry name" value="DNA POLYMERASE DELTA CATALYTIC SUBUNIT"/>
    <property type="match status" value="1"/>
</dbReference>
<dbReference type="Proteomes" id="UP000203816">
    <property type="component" value="Segment"/>
</dbReference>
<keyword evidence="11 13" id="KW-0238">DNA-binding</keyword>
<dbReference type="EC" id="3.1.11.-" evidence="13"/>
<reference evidence="17 18" key="1">
    <citation type="submission" date="2016-04" db="EMBL/GenBank/DDBJ databases">
        <title>Comparative genomics of Morganella phages MP1 and MP2 define new clades among the T4 and T7-like Viruses.</title>
        <authorList>
            <person name="Pinto G."/>
            <person name="Oliveira A."/>
            <person name="Malgorzata L."/>
            <person name="Kropinski A."/>
            <person name="Azeredo J."/>
        </authorList>
    </citation>
    <scope>NUCLEOTIDE SEQUENCE [LARGE SCALE GENOMIC DNA]</scope>
</reference>
<dbReference type="GO" id="GO:0003887">
    <property type="term" value="F:DNA-directed DNA polymerase activity"/>
    <property type="evidence" value="ECO:0007669"/>
    <property type="project" value="UniProtKB-UniRule"/>
</dbReference>
<dbReference type="Gene3D" id="3.90.1600.10">
    <property type="entry name" value="Palm domain of DNA polymerase"/>
    <property type="match status" value="1"/>
</dbReference>
<keyword evidence="8 13" id="KW-0269">Exonuclease</keyword>
<comment type="subunit">
    <text evidence="13">Part of the replicase complex that includes the DNA polymerase, the polymerase clamp, the clamp loader complex, the single-stranded DNA binding protein, and the primase/helicase. Interacts with the polymerase clamp; this interaction constitutes the polymerase holoenzyme.</text>
</comment>
<dbReference type="PRINTS" id="PR00106">
    <property type="entry name" value="DNAPOLB"/>
</dbReference>
<dbReference type="Gene3D" id="3.30.342.10">
    <property type="entry name" value="DNA Polymerase, chain B, domain 1"/>
    <property type="match status" value="1"/>
</dbReference>
<comment type="cofactor">
    <cofactor evidence="13">
        <name>Mg(2+)</name>
        <dbReference type="ChEBI" id="CHEBI:18420"/>
    </cofactor>
</comment>
<feature type="binding site" evidence="13">
    <location>
        <position position="410"/>
    </location>
    <ligand>
        <name>Mg(2+)</name>
        <dbReference type="ChEBI" id="CHEBI:18420"/>
        <label>3</label>
        <note>catalytic; for polymerase activity</note>
    </ligand>
</feature>
<feature type="binding site" evidence="13">
    <location>
        <begin position="413"/>
        <end position="415"/>
    </location>
    <ligand>
        <name>substrate</name>
    </ligand>
</feature>
<dbReference type="GeneID" id="29059338"/>
<dbReference type="Pfam" id="PF00136">
    <property type="entry name" value="DNA_pol_B"/>
    <property type="match status" value="2"/>
</dbReference>
<feature type="binding site" evidence="13">
    <location>
        <position position="481"/>
    </location>
    <ligand>
        <name>substrate</name>
    </ligand>
</feature>
<keyword evidence="3 13" id="KW-0808">Transferase</keyword>
<dbReference type="GO" id="GO:0008408">
    <property type="term" value="F:3'-5' exonuclease activity"/>
    <property type="evidence" value="ECO:0007669"/>
    <property type="project" value="UniProtKB-UniRule"/>
</dbReference>
<keyword evidence="7 13" id="KW-0378">Hydrolase</keyword>
<dbReference type="KEGG" id="vg:29059338"/>
<feature type="site" description="Optimization of metal coordination by the polymerase active site" evidence="13">
    <location>
        <position position="622"/>
    </location>
</feature>
<evidence type="ECO:0000256" key="7">
    <source>
        <dbReference type="ARBA" id="ARBA00022801"/>
    </source>
</evidence>
<dbReference type="InterPro" id="IPR006134">
    <property type="entry name" value="DNA-dir_DNA_pol_B_multi_dom"/>
</dbReference>
<keyword evidence="9 13" id="KW-0239">DNA-directed DNA polymerase</keyword>
<dbReference type="GO" id="GO:0003677">
    <property type="term" value="F:DNA binding"/>
    <property type="evidence" value="ECO:0007669"/>
    <property type="project" value="UniProtKB-UniRule"/>
</dbReference>
<evidence type="ECO:0000256" key="9">
    <source>
        <dbReference type="ARBA" id="ARBA00022932"/>
    </source>
</evidence>
<keyword evidence="18" id="KW-1185">Reference proteome</keyword>
<feature type="domain" description="DNA-directed DNA polymerase family B exonuclease" evidence="16">
    <location>
        <begin position="108"/>
        <end position="292"/>
    </location>
</feature>
<feature type="domain" description="DNA-directed DNA polymerase family B multifunctional" evidence="15">
    <location>
        <begin position="367"/>
        <end position="490"/>
    </location>
</feature>
<feature type="site" description="Essential for viral replication" evidence="13">
    <location>
        <position position="715"/>
    </location>
</feature>
<dbReference type="GO" id="GO:0006261">
    <property type="term" value="P:DNA-templated DNA replication"/>
    <property type="evidence" value="ECO:0007669"/>
    <property type="project" value="TreeGrafter"/>
</dbReference>
<dbReference type="InterPro" id="IPR043502">
    <property type="entry name" value="DNA/RNA_pol_sf"/>
</dbReference>
<accession>A0A192YA53</accession>
<dbReference type="GO" id="GO:0000166">
    <property type="term" value="F:nucleotide binding"/>
    <property type="evidence" value="ECO:0007669"/>
    <property type="project" value="UniProtKB-UniRule"/>
</dbReference>
<sequence>MKEFYLNVEQFGNTIFERYIDENGIEKTRTVNYQPSLFCHAKPGMETRYKDIYGKFCTKRDFENMREAKDWIKRMGDIGQPAMGMDDFKLAYLSDMYGSEIVYNRKLIRVANCDIEVTGETFPEPSHAIYEIDAITHYDSVDDKYYVFDLLNSAYGRVSKWCPNLAAKPESEGGDEVKQEILDKVVYMSFETEIEMLLEYVRLWQEKPPVIFTGWNIDGFDVPYLINRITNVLGERVVKKMSPCNKINAKTVSTIYGEQTIYSILGVSMLDYLELYKKFSFTNQPTYNLDYVAEYETGEGKLKYDGPINKLRETNHNRYISYNIVDVHSVQQIDKKRQFIELSLSIGYYSKMQIQSVFSPIKTWDAIIFNSLKDKKLVIPQQKSHIRQSFPGAYVKEPVPNFYKWILSFDLTSLYPSIIRQINISPETIVGSFPVSPLCNYIDKTAPRPSDEYSCSPNGWMFRKDIEGIIPAEVKKVFEQRKEHKKYMLAGQRNLELLKGLMHNAKDSGVEIDVNTFDMKKDFTQADTELLKQASKTDIKLLEELCEMSIVASNTAQINRKLLINSCYGALGNIWFRYYDLRNASAITMFGQLAIQWIERKINEYLNDTLKTENKAYVVAGDTDSVYVCVDELVSRIEHKFNGDTQKLVDFLSKFAEEKMEPAIDKAYQELKEYMNNREHLMFMDREAISGPPLGSKGVGGFWTAKKRYALNVWDMEGTRYDEPKLKIMGLETQKSSTPKSCQIALKESIRRILQEGEASLQEYFKEFEAEFRKQDYKKIAGVSSANNLLKYADAAGYPEKGCPYHIKGVLAYNRATKNIPGVTPIQEGSKIMMVPLKDQNPFDEKCFAWPSGTEIVAELREQVLHHLDYKELFNKTFVKPLSVYSDAAKLDYEKKASLEDFFDI</sequence>
<evidence type="ECO:0000256" key="1">
    <source>
        <dbReference type="ARBA" id="ARBA00005755"/>
    </source>
</evidence>
<dbReference type="RefSeq" id="YP_009279891.1">
    <property type="nucleotide sequence ID" value="NC_031020.1"/>
</dbReference>
<dbReference type="Gene3D" id="3.30.420.10">
    <property type="entry name" value="Ribonuclease H-like superfamily/Ribonuclease H"/>
    <property type="match status" value="1"/>
</dbReference>
<evidence type="ECO:0000256" key="8">
    <source>
        <dbReference type="ARBA" id="ARBA00022839"/>
    </source>
</evidence>
<comment type="similarity">
    <text evidence="1 13 14">Belongs to the DNA polymerase type-B family.</text>
</comment>
<feature type="domain" description="DNA-directed DNA polymerase family B multifunctional" evidence="15">
    <location>
        <begin position="543"/>
        <end position="631"/>
    </location>
</feature>
<keyword evidence="13" id="KW-0460">Magnesium</keyword>
<evidence type="ECO:0000313" key="17">
    <source>
        <dbReference type="EMBL" id="ANM46398.1"/>
    </source>
</evidence>
<dbReference type="Gene3D" id="1.10.287.690">
    <property type="entry name" value="Helix hairpin bin"/>
    <property type="match status" value="1"/>
</dbReference>
<dbReference type="OrthoDB" id="165at10239"/>
<dbReference type="InterPro" id="IPR050240">
    <property type="entry name" value="DNA_pol_type-B"/>
</dbReference>
<evidence type="ECO:0000256" key="11">
    <source>
        <dbReference type="ARBA" id="ARBA00023125"/>
    </source>
</evidence>
<evidence type="ECO:0000256" key="13">
    <source>
        <dbReference type="HAMAP-Rule" id="MF_04100"/>
    </source>
</evidence>
<dbReference type="InterPro" id="IPR034749">
    <property type="entry name" value="DPOL_T4"/>
</dbReference>
<dbReference type="SMART" id="SM00486">
    <property type="entry name" value="POLBc"/>
    <property type="match status" value="1"/>
</dbReference>
<name>A0A192YA53_9CAUD</name>
<evidence type="ECO:0000256" key="10">
    <source>
        <dbReference type="ARBA" id="ARBA00023109"/>
    </source>
</evidence>